<dbReference type="RefSeq" id="WP_012415654.1">
    <property type="nucleotide sequence ID" value="NC_010644.1"/>
</dbReference>
<accession>B2KEU3</accession>
<dbReference type="HOGENOM" id="CLU_1347135_0_0_0"/>
<feature type="coiled-coil region" evidence="1">
    <location>
        <begin position="28"/>
        <end position="65"/>
    </location>
</feature>
<evidence type="ECO:0000256" key="1">
    <source>
        <dbReference type="SAM" id="Coils"/>
    </source>
</evidence>
<dbReference type="KEGG" id="emi:Emin_1491"/>
<protein>
    <recommendedName>
        <fullName evidence="4">Lipoprotein</fullName>
    </recommendedName>
</protein>
<reference evidence="2 3" key="1">
    <citation type="journal article" date="2009" name="Appl. Environ. Microbiol.">
        <title>Genomic analysis of 'Elusimicrobium minutum,' the first cultivated representative of the phylum 'Elusimicrobia' (formerly termite group 1).</title>
        <authorList>
            <person name="Herlemann D.P.R."/>
            <person name="Geissinger O."/>
            <person name="Ikeda-Ohtsubo W."/>
            <person name="Kunin V."/>
            <person name="Sun H."/>
            <person name="Lapidus A."/>
            <person name="Hugenholtz P."/>
            <person name="Brune A."/>
        </authorList>
    </citation>
    <scope>NUCLEOTIDE SEQUENCE [LARGE SCALE GENOMIC DNA]</scope>
    <source>
        <strain evidence="2 3">Pei191</strain>
    </source>
</reference>
<dbReference type="EMBL" id="CP001055">
    <property type="protein sequence ID" value="ACC99039.1"/>
    <property type="molecule type" value="Genomic_DNA"/>
</dbReference>
<name>B2KEU3_ELUMP</name>
<evidence type="ECO:0008006" key="4">
    <source>
        <dbReference type="Google" id="ProtNLM"/>
    </source>
</evidence>
<gene>
    <name evidence="2" type="ordered locus">Emin_1491</name>
</gene>
<dbReference type="STRING" id="445932.Emin_1491"/>
<organism evidence="2 3">
    <name type="scientific">Elusimicrobium minutum (strain Pei191)</name>
    <dbReference type="NCBI Taxonomy" id="445932"/>
    <lineage>
        <taxon>Bacteria</taxon>
        <taxon>Pseudomonadati</taxon>
        <taxon>Elusimicrobiota</taxon>
        <taxon>Elusimicrobia</taxon>
        <taxon>Elusimicrobiales</taxon>
        <taxon>Elusimicrobiaceae</taxon>
        <taxon>Elusimicrobium</taxon>
    </lineage>
</organism>
<keyword evidence="3" id="KW-1185">Reference proteome</keyword>
<dbReference type="Proteomes" id="UP000001029">
    <property type="component" value="Chromosome"/>
</dbReference>
<evidence type="ECO:0000313" key="3">
    <source>
        <dbReference type="Proteomes" id="UP000001029"/>
    </source>
</evidence>
<sequence length="203" mass="22370">MKKLTAVLALSLFLGGCINLYKTDDSASQTLKSEIVALNAKIEALENEIKELKADEQSALDAEKAEPIVEVKKVIAASAHERDLALAAYSKVDLMLLDAVSYHKSKGRAPTRVKDLGEFYDLTGFKTEIYSDGPAMVRKIDGNDVYRIHFTAPYAKNYDNAQMRKVCESKDNDAFISICGFLSGKDLTEAEADSLGYYRTALP</sequence>
<proteinExistence type="predicted"/>
<keyword evidence="1" id="KW-0175">Coiled coil</keyword>
<dbReference type="PROSITE" id="PS51257">
    <property type="entry name" value="PROKAR_LIPOPROTEIN"/>
    <property type="match status" value="1"/>
</dbReference>
<evidence type="ECO:0000313" key="2">
    <source>
        <dbReference type="EMBL" id="ACC99039.1"/>
    </source>
</evidence>
<dbReference type="AlphaFoldDB" id="B2KEU3"/>